<evidence type="ECO:0000313" key="2">
    <source>
        <dbReference type="Proteomes" id="UP000034164"/>
    </source>
</evidence>
<dbReference type="OrthoDB" id="4170489at2759"/>
<sequence>MTSIRPIVSSPFAVLPLINDITQWIPSWRAPFSGYPASSGTRFTLLVSPQLDLHSANGHLVLSYVSCRRIHEEAKALWLRHVLFNFEHAEDLMDKLSPLSEAILSQIRFVRTGGRPVMFSFPGEDSDVYYRVPSILKLLPGLRLDTLTVLADTGPEVAYQTLEMFIQHGHGWKELHFICHTSSVLAYSDVSSHGPSIYRREPQPGAWHETLLRRDGRDSGASVVIYRSTCPGAPGSVLNPDSRQPFSQIVSSREQLAKFGEMADQHLHTSNEKKKEGLIVAKRGCGADISDVGTSPYGADDPRDWGANEKTWAQIRHEFIDYKPSWMEDLDDELFSNSGNEEAEADIYSDPNEYVVPPLDLFEAM</sequence>
<dbReference type="Proteomes" id="UP000034164">
    <property type="component" value="Unassembled WGS sequence"/>
</dbReference>
<accession>A0A0G2HTW5</accession>
<gene>
    <name evidence="1" type="ORF">EMCG_00145</name>
</gene>
<evidence type="ECO:0000313" key="1">
    <source>
        <dbReference type="EMBL" id="KKZ61483.1"/>
    </source>
</evidence>
<dbReference type="EMBL" id="LCZI01001291">
    <property type="protein sequence ID" value="KKZ61483.1"/>
    <property type="molecule type" value="Genomic_DNA"/>
</dbReference>
<name>A0A0G2HTW5_9EURO</name>
<reference evidence="2" key="1">
    <citation type="journal article" date="2015" name="PLoS Genet.">
        <title>The dynamic genome and transcriptome of the human fungal pathogen Blastomyces and close relative Emmonsia.</title>
        <authorList>
            <person name="Munoz J.F."/>
            <person name="Gauthier G.M."/>
            <person name="Desjardins C.A."/>
            <person name="Gallo J.E."/>
            <person name="Holder J."/>
            <person name="Sullivan T.D."/>
            <person name="Marty A.J."/>
            <person name="Carmen J.C."/>
            <person name="Chen Z."/>
            <person name="Ding L."/>
            <person name="Gujja S."/>
            <person name="Magrini V."/>
            <person name="Misas E."/>
            <person name="Mitreva M."/>
            <person name="Priest M."/>
            <person name="Saif S."/>
            <person name="Whiston E.A."/>
            <person name="Young S."/>
            <person name="Zeng Q."/>
            <person name="Goldman W.E."/>
            <person name="Mardis E.R."/>
            <person name="Taylor J.W."/>
            <person name="McEwen J.G."/>
            <person name="Clay O.K."/>
            <person name="Klein B.S."/>
            <person name="Cuomo C.A."/>
        </authorList>
    </citation>
    <scope>NUCLEOTIDE SEQUENCE [LARGE SCALE GENOMIC DNA]</scope>
    <source>
        <strain evidence="2">UAMH 3008</strain>
    </source>
</reference>
<dbReference type="VEuPathDB" id="FungiDB:EMCG_00145"/>
<dbReference type="AlphaFoldDB" id="A0A0G2HTW5"/>
<organism evidence="1 2">
    <name type="scientific">[Emmonsia] crescens</name>
    <dbReference type="NCBI Taxonomy" id="73230"/>
    <lineage>
        <taxon>Eukaryota</taxon>
        <taxon>Fungi</taxon>
        <taxon>Dikarya</taxon>
        <taxon>Ascomycota</taxon>
        <taxon>Pezizomycotina</taxon>
        <taxon>Eurotiomycetes</taxon>
        <taxon>Eurotiomycetidae</taxon>
        <taxon>Onygenales</taxon>
        <taxon>Ajellomycetaceae</taxon>
        <taxon>Emergomyces</taxon>
    </lineage>
</organism>
<comment type="caution">
    <text evidence="1">The sequence shown here is derived from an EMBL/GenBank/DDBJ whole genome shotgun (WGS) entry which is preliminary data.</text>
</comment>
<proteinExistence type="predicted"/>
<protein>
    <submittedName>
        <fullName evidence="1">Uncharacterized protein</fullName>
    </submittedName>
</protein>